<keyword evidence="1" id="KW-0472">Membrane</keyword>
<feature type="non-terminal residue" evidence="2">
    <location>
        <position position="98"/>
    </location>
</feature>
<reference evidence="2" key="1">
    <citation type="journal article" date="2014" name="Front. Microbiol.">
        <title>High frequency of phylogenetically diverse reductive dehalogenase-homologous genes in deep subseafloor sedimentary metagenomes.</title>
        <authorList>
            <person name="Kawai M."/>
            <person name="Futagami T."/>
            <person name="Toyoda A."/>
            <person name="Takaki Y."/>
            <person name="Nishi S."/>
            <person name="Hori S."/>
            <person name="Arai W."/>
            <person name="Tsubouchi T."/>
            <person name="Morono Y."/>
            <person name="Uchiyama I."/>
            <person name="Ito T."/>
            <person name="Fujiyama A."/>
            <person name="Inagaki F."/>
            <person name="Takami H."/>
        </authorList>
    </citation>
    <scope>NUCLEOTIDE SEQUENCE</scope>
    <source>
        <strain evidence="2">Expedition CK06-06</strain>
    </source>
</reference>
<dbReference type="InterPro" id="IPR015943">
    <property type="entry name" value="WD40/YVTN_repeat-like_dom_sf"/>
</dbReference>
<feature type="transmembrane region" description="Helical" evidence="1">
    <location>
        <begin position="6"/>
        <end position="23"/>
    </location>
</feature>
<dbReference type="Gene3D" id="2.130.10.10">
    <property type="entry name" value="YVTN repeat-like/Quinoprotein amine dehydrogenase"/>
    <property type="match status" value="1"/>
</dbReference>
<keyword evidence="1" id="KW-0812">Transmembrane</keyword>
<accession>X1GLL7</accession>
<evidence type="ECO:0000256" key="1">
    <source>
        <dbReference type="SAM" id="Phobius"/>
    </source>
</evidence>
<proteinExistence type="predicted"/>
<sequence length="98" mass="10029">MSKTGLGPATGIVAIVTMLYLTANLPAEGQDYLSPLALVADSRGKTLYIAEVTAKQIAVFDIAAGKVKKLIPLPDPPSGLALAPDGLHLYVTTAAPNG</sequence>
<keyword evidence="1" id="KW-1133">Transmembrane helix</keyword>
<name>X1GLL7_9ZZZZ</name>
<evidence type="ECO:0000313" key="2">
    <source>
        <dbReference type="EMBL" id="GAH58067.1"/>
    </source>
</evidence>
<protein>
    <recommendedName>
        <fullName evidence="3">SMP-30/Gluconolactonase/LRE-like region domain-containing protein</fullName>
    </recommendedName>
</protein>
<dbReference type="AlphaFoldDB" id="X1GLL7"/>
<gene>
    <name evidence="2" type="ORF">S03H2_30688</name>
</gene>
<dbReference type="SUPFAM" id="SSF50969">
    <property type="entry name" value="YVTN repeat-like/Quinoprotein amine dehydrogenase"/>
    <property type="match status" value="1"/>
</dbReference>
<evidence type="ECO:0008006" key="3">
    <source>
        <dbReference type="Google" id="ProtNLM"/>
    </source>
</evidence>
<organism evidence="2">
    <name type="scientific">marine sediment metagenome</name>
    <dbReference type="NCBI Taxonomy" id="412755"/>
    <lineage>
        <taxon>unclassified sequences</taxon>
        <taxon>metagenomes</taxon>
        <taxon>ecological metagenomes</taxon>
    </lineage>
</organism>
<dbReference type="EMBL" id="BARU01018572">
    <property type="protein sequence ID" value="GAH58067.1"/>
    <property type="molecule type" value="Genomic_DNA"/>
</dbReference>
<dbReference type="InterPro" id="IPR011044">
    <property type="entry name" value="Quino_amine_DH_bsu"/>
</dbReference>
<comment type="caution">
    <text evidence="2">The sequence shown here is derived from an EMBL/GenBank/DDBJ whole genome shotgun (WGS) entry which is preliminary data.</text>
</comment>